<dbReference type="PANTHER" id="PTHR33420">
    <property type="entry name" value="FIMBRIAL SUBUNIT ELFA-RELATED"/>
    <property type="match status" value="1"/>
</dbReference>
<feature type="chain" id="PRO_5018572312" evidence="1">
    <location>
        <begin position="38"/>
        <end position="177"/>
    </location>
</feature>
<organism evidence="3 4">
    <name type="scientific">Serratia fonticola</name>
    <dbReference type="NCBI Taxonomy" id="47917"/>
    <lineage>
        <taxon>Bacteria</taxon>
        <taxon>Pseudomonadati</taxon>
        <taxon>Pseudomonadota</taxon>
        <taxon>Gammaproteobacteria</taxon>
        <taxon>Enterobacterales</taxon>
        <taxon>Yersiniaceae</taxon>
        <taxon>Serratia</taxon>
    </lineage>
</organism>
<dbReference type="AlphaFoldDB" id="A0A3S4YGT1"/>
<reference evidence="3 4" key="1">
    <citation type="submission" date="2018-12" db="EMBL/GenBank/DDBJ databases">
        <authorList>
            <consortium name="Pathogen Informatics"/>
        </authorList>
    </citation>
    <scope>NUCLEOTIDE SEQUENCE [LARGE SCALE GENOMIC DNA]</scope>
    <source>
        <strain evidence="3 4">NCTC13193</strain>
    </source>
</reference>
<name>A0A3S4YGT1_SERFO</name>
<dbReference type="InterPro" id="IPR005430">
    <property type="entry name" value="P_pili_tip_PapF"/>
</dbReference>
<dbReference type="InterPro" id="IPR000259">
    <property type="entry name" value="Adhesion_dom_fimbrial"/>
</dbReference>
<sequence length="177" mass="18566">MTKAGAMDTGMLCGQRSALYAIGLALACWGAGSPAMAKTATATVTVKVTVVAPPCEINHNNLIEVDFGNDVMTTRVDGEYKKKPIVYSVQCQVGGSNAVRMLIEGNGAAFDGDVLGTAKTDFGIALLNSGNRMPINTWLDFTYPDLPQLEAVPVKRTGASLTGGPFSAGATMKVEYR</sequence>
<dbReference type="InterPro" id="IPR036937">
    <property type="entry name" value="Adhesion_dom_fimbrial_sf"/>
</dbReference>
<dbReference type="GO" id="GO:0009289">
    <property type="term" value="C:pilus"/>
    <property type="evidence" value="ECO:0007669"/>
    <property type="project" value="InterPro"/>
</dbReference>
<dbReference type="PRINTS" id="PR01613">
    <property type="entry name" value="FIMBRIALPAPF"/>
</dbReference>
<evidence type="ECO:0000259" key="2">
    <source>
        <dbReference type="Pfam" id="PF00419"/>
    </source>
</evidence>
<feature type="signal peptide" evidence="1">
    <location>
        <begin position="1"/>
        <end position="37"/>
    </location>
</feature>
<dbReference type="PANTHER" id="PTHR33420:SF34">
    <property type="entry name" value="MINOR FIMBRIAL SUBUNIT"/>
    <property type="match status" value="1"/>
</dbReference>
<evidence type="ECO:0000313" key="4">
    <source>
        <dbReference type="Proteomes" id="UP000270487"/>
    </source>
</evidence>
<evidence type="ECO:0000313" key="3">
    <source>
        <dbReference type="EMBL" id="VEI77007.1"/>
    </source>
</evidence>
<protein>
    <submittedName>
        <fullName evidence="3">Minor fimbrial protein prsF</fullName>
    </submittedName>
</protein>
<feature type="domain" description="Fimbrial-type adhesion" evidence="2">
    <location>
        <begin position="46"/>
        <end position="176"/>
    </location>
</feature>
<dbReference type="Pfam" id="PF00419">
    <property type="entry name" value="Fimbrial"/>
    <property type="match status" value="1"/>
</dbReference>
<dbReference type="InterPro" id="IPR050263">
    <property type="entry name" value="Bact_Fimbrial_Adh_Pro"/>
</dbReference>
<dbReference type="GO" id="GO:0043709">
    <property type="term" value="P:cell adhesion involved in single-species biofilm formation"/>
    <property type="evidence" value="ECO:0007669"/>
    <property type="project" value="TreeGrafter"/>
</dbReference>
<keyword evidence="1" id="KW-0732">Signal</keyword>
<gene>
    <name evidence="3" type="primary">prsF_7</name>
    <name evidence="3" type="ORF">NCTC13193_05607</name>
</gene>
<dbReference type="PROSITE" id="PS51257">
    <property type="entry name" value="PROKAR_LIPOPROTEIN"/>
    <property type="match status" value="1"/>
</dbReference>
<dbReference type="SUPFAM" id="SSF49401">
    <property type="entry name" value="Bacterial adhesins"/>
    <property type="match status" value="1"/>
</dbReference>
<accession>A0A3S4YGT1</accession>
<dbReference type="Gene3D" id="2.60.40.1090">
    <property type="entry name" value="Fimbrial-type adhesion domain"/>
    <property type="match status" value="1"/>
</dbReference>
<evidence type="ECO:0000256" key="1">
    <source>
        <dbReference type="SAM" id="SignalP"/>
    </source>
</evidence>
<dbReference type="EMBL" id="LR134492">
    <property type="protein sequence ID" value="VEI77007.1"/>
    <property type="molecule type" value="Genomic_DNA"/>
</dbReference>
<dbReference type="Proteomes" id="UP000270487">
    <property type="component" value="Chromosome"/>
</dbReference>
<proteinExistence type="predicted"/>
<dbReference type="InterPro" id="IPR008966">
    <property type="entry name" value="Adhesion_dom_sf"/>
</dbReference>